<dbReference type="OrthoDB" id="6081011at2759"/>
<keyword evidence="3" id="KW-1185">Reference proteome</keyword>
<proteinExistence type="predicted"/>
<comment type="caution">
    <text evidence="2">The sequence shown here is derived from an EMBL/GenBank/DDBJ whole genome shotgun (WGS) entry which is preliminary data.</text>
</comment>
<accession>A0A7I8VHA5</accession>
<sequence length="242" mass="28014">MGEEECTLEEIEDDGSKKFSLWSQFENHVKAISDDSTHLLEIGTKVNLKTPSTHFAKVKRELEKEEKAKEKPSLNNVSFLQSLNKDTDGEISTKPKISENVQKIAKRGWGKIKRNVEDVKADRKAASSDKNWGVLKHCLENMTQSEDVVRQKLYERYLNDPYKWRENLSYYPPHVLQQVEQERRARERNERSISAAVRGRRPMSRISTATESRSTPVPTQRARPKSTPIMNSRTPFIKSAWK</sequence>
<evidence type="ECO:0000313" key="3">
    <source>
        <dbReference type="Proteomes" id="UP000549394"/>
    </source>
</evidence>
<dbReference type="AlphaFoldDB" id="A0A7I8VHA5"/>
<organism evidence="2 3">
    <name type="scientific">Dimorphilus gyrociliatus</name>
    <dbReference type="NCBI Taxonomy" id="2664684"/>
    <lineage>
        <taxon>Eukaryota</taxon>
        <taxon>Metazoa</taxon>
        <taxon>Spiralia</taxon>
        <taxon>Lophotrochozoa</taxon>
        <taxon>Annelida</taxon>
        <taxon>Polychaeta</taxon>
        <taxon>Polychaeta incertae sedis</taxon>
        <taxon>Dinophilidae</taxon>
        <taxon>Dimorphilus</taxon>
    </lineage>
</organism>
<evidence type="ECO:0000313" key="2">
    <source>
        <dbReference type="EMBL" id="CAD5113954.1"/>
    </source>
</evidence>
<dbReference type="Proteomes" id="UP000549394">
    <property type="component" value="Unassembled WGS sequence"/>
</dbReference>
<reference evidence="2 3" key="1">
    <citation type="submission" date="2020-08" db="EMBL/GenBank/DDBJ databases">
        <authorList>
            <person name="Hejnol A."/>
        </authorList>
    </citation>
    <scope>NUCLEOTIDE SEQUENCE [LARGE SCALE GENOMIC DNA]</scope>
</reference>
<protein>
    <submittedName>
        <fullName evidence="2">DgyrCDS3114</fullName>
    </submittedName>
</protein>
<name>A0A7I8VHA5_9ANNE</name>
<gene>
    <name evidence="2" type="ORF">DGYR_LOCUS2852</name>
</gene>
<feature type="region of interest" description="Disordered" evidence="1">
    <location>
        <begin position="183"/>
        <end position="242"/>
    </location>
</feature>
<feature type="compositionally biased region" description="Polar residues" evidence="1">
    <location>
        <begin position="205"/>
        <end position="218"/>
    </location>
</feature>
<dbReference type="EMBL" id="CAJFCJ010000004">
    <property type="protein sequence ID" value="CAD5113954.1"/>
    <property type="molecule type" value="Genomic_DNA"/>
</dbReference>
<evidence type="ECO:0000256" key="1">
    <source>
        <dbReference type="SAM" id="MobiDB-lite"/>
    </source>
</evidence>